<feature type="non-terminal residue" evidence="2">
    <location>
        <position position="80"/>
    </location>
</feature>
<feature type="non-terminal residue" evidence="2">
    <location>
        <position position="1"/>
    </location>
</feature>
<evidence type="ECO:0000313" key="2">
    <source>
        <dbReference type="EMBL" id="RDX88134.1"/>
    </source>
</evidence>
<sequence>MRIGTTLSLEEEARLVNSLKQNMDVFAWSTRDMPGIDPSGLEKEETRRGEIERHQGGSEQIVGDRFHLGGAIPDLAGDKQ</sequence>
<feature type="compositionally biased region" description="Basic and acidic residues" evidence="1">
    <location>
        <begin position="40"/>
        <end position="58"/>
    </location>
</feature>
<organism evidence="2 3">
    <name type="scientific">Mucuna pruriens</name>
    <name type="common">Velvet bean</name>
    <name type="synonym">Dolichos pruriens</name>
    <dbReference type="NCBI Taxonomy" id="157652"/>
    <lineage>
        <taxon>Eukaryota</taxon>
        <taxon>Viridiplantae</taxon>
        <taxon>Streptophyta</taxon>
        <taxon>Embryophyta</taxon>
        <taxon>Tracheophyta</taxon>
        <taxon>Spermatophyta</taxon>
        <taxon>Magnoliopsida</taxon>
        <taxon>eudicotyledons</taxon>
        <taxon>Gunneridae</taxon>
        <taxon>Pentapetalae</taxon>
        <taxon>rosids</taxon>
        <taxon>fabids</taxon>
        <taxon>Fabales</taxon>
        <taxon>Fabaceae</taxon>
        <taxon>Papilionoideae</taxon>
        <taxon>50 kb inversion clade</taxon>
        <taxon>NPAAA clade</taxon>
        <taxon>indigoferoid/millettioid clade</taxon>
        <taxon>Phaseoleae</taxon>
        <taxon>Mucuna</taxon>
    </lineage>
</organism>
<evidence type="ECO:0000313" key="3">
    <source>
        <dbReference type="Proteomes" id="UP000257109"/>
    </source>
</evidence>
<dbReference type="AlphaFoldDB" id="A0A371GC52"/>
<name>A0A371GC52_MUCPR</name>
<dbReference type="Proteomes" id="UP000257109">
    <property type="component" value="Unassembled WGS sequence"/>
</dbReference>
<evidence type="ECO:0000256" key="1">
    <source>
        <dbReference type="SAM" id="MobiDB-lite"/>
    </source>
</evidence>
<dbReference type="EMBL" id="QJKJ01006042">
    <property type="protein sequence ID" value="RDX88134.1"/>
    <property type="molecule type" value="Genomic_DNA"/>
</dbReference>
<protein>
    <submittedName>
        <fullName evidence="2">Uncharacterized protein</fullName>
    </submittedName>
</protein>
<reference evidence="2" key="1">
    <citation type="submission" date="2018-05" db="EMBL/GenBank/DDBJ databases">
        <title>Draft genome of Mucuna pruriens seed.</title>
        <authorList>
            <person name="Nnadi N.E."/>
            <person name="Vos R."/>
            <person name="Hasami M.H."/>
            <person name="Devisetty U.K."/>
            <person name="Aguiy J.C."/>
        </authorList>
    </citation>
    <scope>NUCLEOTIDE SEQUENCE [LARGE SCALE GENOMIC DNA]</scope>
    <source>
        <strain evidence="2">JCA_2017</strain>
    </source>
</reference>
<comment type="caution">
    <text evidence="2">The sequence shown here is derived from an EMBL/GenBank/DDBJ whole genome shotgun (WGS) entry which is preliminary data.</text>
</comment>
<dbReference type="OrthoDB" id="2919534at2759"/>
<keyword evidence="3" id="KW-1185">Reference proteome</keyword>
<proteinExistence type="predicted"/>
<feature type="region of interest" description="Disordered" evidence="1">
    <location>
        <begin position="30"/>
        <end position="58"/>
    </location>
</feature>
<accession>A0A371GC52</accession>
<gene>
    <name evidence="2" type="ORF">CR513_30307</name>
</gene>